<protein>
    <submittedName>
        <fullName evidence="2">Uncharacterized protein</fullName>
    </submittedName>
</protein>
<feature type="region of interest" description="Disordered" evidence="1">
    <location>
        <begin position="49"/>
        <end position="70"/>
    </location>
</feature>
<dbReference type="AlphaFoldDB" id="A0A0D5Y086"/>
<evidence type="ECO:0000313" key="2">
    <source>
        <dbReference type="EMBL" id="AKA24412.1"/>
    </source>
</evidence>
<dbReference type="Proteomes" id="UP000032748">
    <property type="component" value="Chromosome"/>
</dbReference>
<gene>
    <name evidence="2" type="ORF">PCL1606_29610</name>
</gene>
<accession>A0A0D5Y086</accession>
<evidence type="ECO:0000256" key="1">
    <source>
        <dbReference type="SAM" id="MobiDB-lite"/>
    </source>
</evidence>
<dbReference type="KEGG" id="pcz:PCL1606_29610"/>
<reference evidence="2 3" key="1">
    <citation type="journal article" date="2015" name="Mol. Plant Microbe Interact.">
        <title>Comparative Genomic Analysis of Pseudomonas chlororaphis PCL1606 Reveals New Insight into Antifungal Compounds Involved in Biocontrol.</title>
        <authorList>
            <person name="Calderon C.E."/>
            <person name="Ramos C."/>
            <person name="de Vicente A."/>
            <person name="Cazorla F.M."/>
        </authorList>
    </citation>
    <scope>NUCLEOTIDE SEQUENCE [LARGE SCALE GENOMIC DNA]</scope>
    <source>
        <strain evidence="2 3">PCL1606</strain>
    </source>
</reference>
<dbReference type="EMBL" id="CP011110">
    <property type="protein sequence ID" value="AKA24412.1"/>
    <property type="molecule type" value="Genomic_DNA"/>
</dbReference>
<sequence length="70" mass="7632">MLNRPANDIERSGPPPCVKHRTSLASVQAARDARVSALRDALEEAWPAPAKPLRRSGRSGRVVRTASRCN</sequence>
<organism evidence="2 3">
    <name type="scientific">Pseudomonas chlororaphis</name>
    <dbReference type="NCBI Taxonomy" id="587753"/>
    <lineage>
        <taxon>Bacteria</taxon>
        <taxon>Pseudomonadati</taxon>
        <taxon>Pseudomonadota</taxon>
        <taxon>Gammaproteobacteria</taxon>
        <taxon>Pseudomonadales</taxon>
        <taxon>Pseudomonadaceae</taxon>
        <taxon>Pseudomonas</taxon>
    </lineage>
</organism>
<proteinExistence type="predicted"/>
<evidence type="ECO:0000313" key="3">
    <source>
        <dbReference type="Proteomes" id="UP000032748"/>
    </source>
</evidence>
<name>A0A0D5Y086_9PSED</name>
<feature type="region of interest" description="Disordered" evidence="1">
    <location>
        <begin position="1"/>
        <end position="20"/>
    </location>
</feature>